<name>A0A2U8FN55_9PAST</name>
<accession>A0A2U8FN55</accession>
<sequence length="220" mass="26212">MKSFEHKEYLYLLLCFILIISNCYSYDKVECFNRNEVDVNHSINSFFEKMKEDREKRKNKYESCRYDQECEIWVSPKIDIYKLEYKLHDYIYNYSDNILIEDDSGNLIKVMKLDLSDFFRDLNAKVVEGVEVGSLIDHSVINHRGTHLELYNLDSFLIKKDVLLVNVKSLTNIIQGYHYRLDIDLLKVPSYDGLSEKRYYPLNQCGEVINFNEYEISTNN</sequence>
<dbReference type="AlphaFoldDB" id="A0A2U8FN55"/>
<protein>
    <submittedName>
        <fullName evidence="1">Uncharacterized protein</fullName>
    </submittedName>
</protein>
<proteinExistence type="predicted"/>
<dbReference type="EMBL" id="CP029206">
    <property type="protein sequence ID" value="AWI51836.1"/>
    <property type="molecule type" value="Genomic_DNA"/>
</dbReference>
<dbReference type="KEGG" id="apor:DDU33_10235"/>
<dbReference type="RefSeq" id="WP_108925033.1">
    <property type="nucleotide sequence ID" value="NZ_CP029206.1"/>
</dbReference>
<dbReference type="Proteomes" id="UP000244920">
    <property type="component" value="Chromosome"/>
</dbReference>
<gene>
    <name evidence="1" type="ORF">DDU33_10235</name>
</gene>
<keyword evidence="2" id="KW-1185">Reference proteome</keyword>
<reference evidence="2" key="1">
    <citation type="submission" date="2018-05" db="EMBL/GenBank/DDBJ databases">
        <title>Complete genome sequence of Actinobacillus porcitonsillarum reference strain 9953L55 (CCUG 46996).</title>
        <authorList>
            <person name="Dona V."/>
            <person name="Perreten V."/>
        </authorList>
    </citation>
    <scope>NUCLEOTIDE SEQUENCE [LARGE SCALE GENOMIC DNA]</scope>
    <source>
        <strain evidence="2">9953L55</strain>
    </source>
</reference>
<evidence type="ECO:0000313" key="1">
    <source>
        <dbReference type="EMBL" id="AWI51836.1"/>
    </source>
</evidence>
<evidence type="ECO:0000313" key="2">
    <source>
        <dbReference type="Proteomes" id="UP000244920"/>
    </source>
</evidence>
<organism evidence="1 2">
    <name type="scientific">Actinobacillus porcitonsillarum</name>
    <dbReference type="NCBI Taxonomy" id="189834"/>
    <lineage>
        <taxon>Bacteria</taxon>
        <taxon>Pseudomonadati</taxon>
        <taxon>Pseudomonadota</taxon>
        <taxon>Gammaproteobacteria</taxon>
        <taxon>Pasteurellales</taxon>
        <taxon>Pasteurellaceae</taxon>
        <taxon>Actinobacillus</taxon>
    </lineage>
</organism>